<feature type="domain" description="Carbohydrate kinase FGGY N-terminal" evidence="4">
    <location>
        <begin position="5"/>
        <end position="234"/>
    </location>
</feature>
<dbReference type="InterPro" id="IPR050406">
    <property type="entry name" value="FGGY_Carb_Kinase"/>
</dbReference>
<comment type="similarity">
    <text evidence="1">Belongs to the FGGY kinase family.</text>
</comment>
<dbReference type="AlphaFoldDB" id="A0A413VPD2"/>
<reference evidence="5 6" key="1">
    <citation type="submission" date="2018-08" db="EMBL/GenBank/DDBJ databases">
        <title>A genome reference for cultivated species of the human gut microbiota.</title>
        <authorList>
            <person name="Zou Y."/>
            <person name="Xue W."/>
            <person name="Luo G."/>
        </authorList>
    </citation>
    <scope>NUCLEOTIDE SEQUENCE [LARGE SCALE GENOMIC DNA]</scope>
    <source>
        <strain evidence="5 6">AM40-15AC</strain>
    </source>
</reference>
<dbReference type="Pfam" id="PF00370">
    <property type="entry name" value="FGGY_N"/>
    <property type="match status" value="1"/>
</dbReference>
<dbReference type="PANTHER" id="PTHR43095">
    <property type="entry name" value="SUGAR KINASE"/>
    <property type="match status" value="1"/>
</dbReference>
<dbReference type="GO" id="GO:0005975">
    <property type="term" value="P:carbohydrate metabolic process"/>
    <property type="evidence" value="ECO:0007669"/>
    <property type="project" value="InterPro"/>
</dbReference>
<evidence type="ECO:0000256" key="1">
    <source>
        <dbReference type="ARBA" id="ARBA00009156"/>
    </source>
</evidence>
<evidence type="ECO:0000313" key="5">
    <source>
        <dbReference type="EMBL" id="RHB35334.1"/>
    </source>
</evidence>
<dbReference type="InterPro" id="IPR000577">
    <property type="entry name" value="Carb_kinase_FGGY"/>
</dbReference>
<dbReference type="InterPro" id="IPR018484">
    <property type="entry name" value="FGGY_N"/>
</dbReference>
<dbReference type="RefSeq" id="WP_118001574.1">
    <property type="nucleotide sequence ID" value="NZ_QSGQ01000012.1"/>
</dbReference>
<sequence length="471" mass="53676">MKEGYLVFDLGTGNSRVAIGDETGNIIGIRSFENIYHQESRNPEAKYFIPKEWLQKMLLEMKLLLSDFSQYTIRAVTATSAREGIVLVDQRGSAFIGLPNIDKRGNERIKKYQQYSKDVYRLSGHWLDPLFSALKLLTYKEDYLSKEKTITGFTSISEWIGYELTGKLGIAESQACETQLYDTKEFKWSEELMDIFEVEEKILPDVYATGEVLGYVGEEKIPFIVCGADTQMAVEGVDAKAGDVVMVSGTTSPIVAVVEKPLYDEKERCWVDCVKKGRWLIETNAGTTGLNYQTYRKNFLGNKSYEEIERKIAEKNNFQCIASFGTKFFPGKKSLKQGGIFAYAPLSGEFDRIDVMNAIMADIACGITLHYRELQKIQFHDKKYIIGCGGGFQSQTLGKRIASLINKEVVLPTHYEQASLNGCIKICQKTLKKSVEDYEHVRIIEPGKDTLLEEYYEKWRTVRKIYEEVEF</sequence>
<dbReference type="GO" id="GO:0016301">
    <property type="term" value="F:kinase activity"/>
    <property type="evidence" value="ECO:0007669"/>
    <property type="project" value="UniProtKB-KW"/>
</dbReference>
<organism evidence="5 6">
    <name type="scientific">Dorea formicigenerans</name>
    <dbReference type="NCBI Taxonomy" id="39486"/>
    <lineage>
        <taxon>Bacteria</taxon>
        <taxon>Bacillati</taxon>
        <taxon>Bacillota</taxon>
        <taxon>Clostridia</taxon>
        <taxon>Lachnospirales</taxon>
        <taxon>Lachnospiraceae</taxon>
        <taxon>Dorea</taxon>
    </lineage>
</organism>
<dbReference type="InterPro" id="IPR043129">
    <property type="entry name" value="ATPase_NBD"/>
</dbReference>
<evidence type="ECO:0000259" key="4">
    <source>
        <dbReference type="Pfam" id="PF00370"/>
    </source>
</evidence>
<accession>A0A413VPD2</accession>
<evidence type="ECO:0000256" key="2">
    <source>
        <dbReference type="ARBA" id="ARBA00022679"/>
    </source>
</evidence>
<proteinExistence type="inferred from homology"/>
<protein>
    <submittedName>
        <fullName evidence="5">Carbohydrate kinase</fullName>
    </submittedName>
</protein>
<dbReference type="PIRSF" id="PIRSF000538">
    <property type="entry name" value="GlpK"/>
    <property type="match status" value="1"/>
</dbReference>
<dbReference type="EMBL" id="QSGQ01000012">
    <property type="protein sequence ID" value="RHB35334.1"/>
    <property type="molecule type" value="Genomic_DNA"/>
</dbReference>
<keyword evidence="2" id="KW-0808">Transferase</keyword>
<evidence type="ECO:0000313" key="6">
    <source>
        <dbReference type="Proteomes" id="UP000284883"/>
    </source>
</evidence>
<dbReference type="Gene3D" id="3.30.420.40">
    <property type="match status" value="2"/>
</dbReference>
<dbReference type="Proteomes" id="UP000284883">
    <property type="component" value="Unassembled WGS sequence"/>
</dbReference>
<dbReference type="PANTHER" id="PTHR43095:SF2">
    <property type="entry name" value="GLUCONOKINASE"/>
    <property type="match status" value="1"/>
</dbReference>
<name>A0A413VPD2_9FIRM</name>
<evidence type="ECO:0000256" key="3">
    <source>
        <dbReference type="ARBA" id="ARBA00022777"/>
    </source>
</evidence>
<comment type="caution">
    <text evidence="5">The sequence shown here is derived from an EMBL/GenBank/DDBJ whole genome shotgun (WGS) entry which is preliminary data.</text>
</comment>
<keyword evidence="3 5" id="KW-0418">Kinase</keyword>
<gene>
    <name evidence="5" type="ORF">DW885_13940</name>
</gene>
<dbReference type="SUPFAM" id="SSF53067">
    <property type="entry name" value="Actin-like ATPase domain"/>
    <property type="match status" value="2"/>
</dbReference>